<proteinExistence type="predicted"/>
<dbReference type="Pfam" id="PF01814">
    <property type="entry name" value="Hemerythrin"/>
    <property type="match status" value="1"/>
</dbReference>
<gene>
    <name evidence="3" type="ORF">QFZ56_006168</name>
</gene>
<sequence length="187" mass="20735">MGHEGNVIQELMTDHREVEGLFEQIGNQAADAATRRDLADQLTMELVRHSVAEEQHLYPAVRRYVDGGDDLADKEIADHSEVERLLKELEGCQPDDARFDMLIAQLKSSVTAHVRDEEDRLFRLLAEACPAEALHELGDKVRAAKKTAPTRPHPAAPDTPPLNKLLAPGAGMVDRFRDMLTGRGKQG</sequence>
<feature type="region of interest" description="Disordered" evidence="1">
    <location>
        <begin position="144"/>
        <end position="168"/>
    </location>
</feature>
<dbReference type="CDD" id="cd12108">
    <property type="entry name" value="Hr-like"/>
    <property type="match status" value="1"/>
</dbReference>
<evidence type="ECO:0000313" key="3">
    <source>
        <dbReference type="EMBL" id="MDQ0687205.1"/>
    </source>
</evidence>
<dbReference type="PANTHER" id="PTHR35585">
    <property type="entry name" value="HHE DOMAIN PROTEIN (AFU_ORTHOLOGUE AFUA_4G00730)"/>
    <property type="match status" value="1"/>
</dbReference>
<dbReference type="PANTHER" id="PTHR35585:SF1">
    <property type="entry name" value="HHE DOMAIN PROTEIN (AFU_ORTHOLOGUE AFUA_4G00730)"/>
    <property type="match status" value="1"/>
</dbReference>
<protein>
    <submittedName>
        <fullName evidence="3">Hemerythrin superfamily protein</fullName>
    </submittedName>
</protein>
<dbReference type="InterPro" id="IPR012312">
    <property type="entry name" value="Hemerythrin-like"/>
</dbReference>
<organism evidence="3 4">
    <name type="scientific">Streptomyces achromogenes</name>
    <dbReference type="NCBI Taxonomy" id="67255"/>
    <lineage>
        <taxon>Bacteria</taxon>
        <taxon>Bacillati</taxon>
        <taxon>Actinomycetota</taxon>
        <taxon>Actinomycetes</taxon>
        <taxon>Kitasatosporales</taxon>
        <taxon>Streptomycetaceae</taxon>
        <taxon>Streptomyces</taxon>
    </lineage>
</organism>
<dbReference type="EMBL" id="JAUSYA010000001">
    <property type="protein sequence ID" value="MDQ0687205.1"/>
    <property type="molecule type" value="Genomic_DNA"/>
</dbReference>
<accession>A0ABU0Q957</accession>
<evidence type="ECO:0000259" key="2">
    <source>
        <dbReference type="Pfam" id="PF01814"/>
    </source>
</evidence>
<reference evidence="3 4" key="1">
    <citation type="submission" date="2023-07" db="EMBL/GenBank/DDBJ databases">
        <title>Comparative genomics of wheat-associated soil bacteria to identify genetic determinants of phenazine resistance.</title>
        <authorList>
            <person name="Mouncey N."/>
        </authorList>
    </citation>
    <scope>NUCLEOTIDE SEQUENCE [LARGE SCALE GENOMIC DNA]</scope>
    <source>
        <strain evidence="3 4">W4I19-2</strain>
    </source>
</reference>
<keyword evidence="4" id="KW-1185">Reference proteome</keyword>
<dbReference type="Gene3D" id="1.20.120.520">
    <property type="entry name" value="nmb1532 protein domain like"/>
    <property type="match status" value="1"/>
</dbReference>
<name>A0ABU0Q957_STRAH</name>
<comment type="caution">
    <text evidence="3">The sequence shown here is derived from an EMBL/GenBank/DDBJ whole genome shotgun (WGS) entry which is preliminary data.</text>
</comment>
<dbReference type="RefSeq" id="WP_307047126.1">
    <property type="nucleotide sequence ID" value="NZ_JAUSYA010000001.1"/>
</dbReference>
<evidence type="ECO:0000256" key="1">
    <source>
        <dbReference type="SAM" id="MobiDB-lite"/>
    </source>
</evidence>
<feature type="compositionally biased region" description="Pro residues" evidence="1">
    <location>
        <begin position="151"/>
        <end position="160"/>
    </location>
</feature>
<dbReference type="Proteomes" id="UP001243364">
    <property type="component" value="Unassembled WGS sequence"/>
</dbReference>
<evidence type="ECO:0000313" key="4">
    <source>
        <dbReference type="Proteomes" id="UP001243364"/>
    </source>
</evidence>
<feature type="domain" description="Hemerythrin-like" evidence="2">
    <location>
        <begin position="7"/>
        <end position="125"/>
    </location>
</feature>